<keyword evidence="6" id="KW-0446">Lipid-binding</keyword>
<protein>
    <submittedName>
        <fullName evidence="9">Lipoprotein</fullName>
    </submittedName>
</protein>
<dbReference type="Pfam" id="PF05823">
    <property type="entry name" value="Gp-FAR-1"/>
    <property type="match status" value="1"/>
</dbReference>
<proteinExistence type="inferred from homology"/>
<reference evidence="9" key="1">
    <citation type="submission" date="2017-02" db="UniProtKB">
        <authorList>
            <consortium name="WormBaseParasite"/>
        </authorList>
    </citation>
    <scope>IDENTIFICATION</scope>
</reference>
<evidence type="ECO:0000256" key="3">
    <source>
        <dbReference type="ARBA" id="ARBA00022525"/>
    </source>
</evidence>
<dbReference type="GO" id="GO:0005576">
    <property type="term" value="C:extracellular region"/>
    <property type="evidence" value="ECO:0007669"/>
    <property type="project" value="UniProtKB-SubCell"/>
</dbReference>
<dbReference type="GO" id="GO:0008289">
    <property type="term" value="F:lipid binding"/>
    <property type="evidence" value="ECO:0007669"/>
    <property type="project" value="UniProtKB-KW"/>
</dbReference>
<organism evidence="8 9">
    <name type="scientific">Strongyloides papillosus</name>
    <name type="common">Intestinal threadworm</name>
    <dbReference type="NCBI Taxonomy" id="174720"/>
    <lineage>
        <taxon>Eukaryota</taxon>
        <taxon>Metazoa</taxon>
        <taxon>Ecdysozoa</taxon>
        <taxon>Nematoda</taxon>
        <taxon>Chromadorea</taxon>
        <taxon>Rhabditida</taxon>
        <taxon>Tylenchina</taxon>
        <taxon>Panagrolaimomorpha</taxon>
        <taxon>Strongyloidoidea</taxon>
        <taxon>Strongyloididae</taxon>
        <taxon>Strongyloides</taxon>
    </lineage>
</organism>
<feature type="chain" id="PRO_5005894465" evidence="7">
    <location>
        <begin position="25"/>
        <end position="177"/>
    </location>
</feature>
<evidence type="ECO:0000256" key="6">
    <source>
        <dbReference type="ARBA" id="ARBA00023121"/>
    </source>
</evidence>
<keyword evidence="4 7" id="KW-0732">Signal</keyword>
<keyword evidence="5" id="KW-0175">Coiled coil</keyword>
<keyword evidence="8" id="KW-1185">Reference proteome</keyword>
<dbReference type="Proteomes" id="UP000046392">
    <property type="component" value="Unplaced"/>
</dbReference>
<dbReference type="WBParaSite" id="SPAL_0000501700.1">
    <property type="protein sequence ID" value="SPAL_0000501700.1"/>
    <property type="gene ID" value="SPAL_0000501700"/>
</dbReference>
<evidence type="ECO:0000256" key="1">
    <source>
        <dbReference type="ARBA" id="ARBA00004613"/>
    </source>
</evidence>
<comment type="similarity">
    <text evidence="2">Belongs to the fatty-acid and retinol-binding protein (FARBP) family.</text>
</comment>
<evidence type="ECO:0000256" key="4">
    <source>
        <dbReference type="ARBA" id="ARBA00022729"/>
    </source>
</evidence>
<evidence type="ECO:0000256" key="7">
    <source>
        <dbReference type="SAM" id="SignalP"/>
    </source>
</evidence>
<dbReference type="InterPro" id="IPR008632">
    <property type="entry name" value="Gp-FAR-1"/>
</dbReference>
<accession>A0A0N5BGA8</accession>
<evidence type="ECO:0000313" key="9">
    <source>
        <dbReference type="WBParaSite" id="SPAL_0000501700.1"/>
    </source>
</evidence>
<dbReference type="Gene3D" id="1.20.120.1100">
    <property type="match status" value="1"/>
</dbReference>
<evidence type="ECO:0000313" key="8">
    <source>
        <dbReference type="Proteomes" id="UP000046392"/>
    </source>
</evidence>
<evidence type="ECO:0000256" key="5">
    <source>
        <dbReference type="ARBA" id="ARBA00023054"/>
    </source>
</evidence>
<keyword evidence="3" id="KW-0964">Secreted</keyword>
<dbReference type="AlphaFoldDB" id="A0A0N5BGA8"/>
<comment type="subcellular location">
    <subcellularLocation>
        <location evidence="1">Secreted</location>
    </subcellularLocation>
</comment>
<feature type="signal peptide" evidence="7">
    <location>
        <begin position="1"/>
        <end position="24"/>
    </location>
</feature>
<evidence type="ECO:0000256" key="2">
    <source>
        <dbReference type="ARBA" id="ARBA00006648"/>
    </source>
</evidence>
<sequence length="177" mass="21056">MFLNNLRFFYFLCILIILLQCSGCWKKEKTYDQIALDFRLAFPSEMKEFRQNLSASERVILQEIESQQKKYKNVDELTADIKNASPAFEGKFKKLYSDLQQRMNKLSLESLTFIYDVGQKVQYLFESQNNISKDNPSEELRKEYITTYKNLSKETKKNLKSVLPMYDQLYSLILKFD</sequence>
<name>A0A0N5BGA8_STREA</name>